<evidence type="ECO:0000256" key="4">
    <source>
        <dbReference type="SAM" id="Phobius"/>
    </source>
</evidence>
<evidence type="ECO:0000313" key="7">
    <source>
        <dbReference type="Proteomes" id="UP000721861"/>
    </source>
</evidence>
<evidence type="ECO:0000313" key="6">
    <source>
        <dbReference type="EMBL" id="MBS2213897.1"/>
    </source>
</evidence>
<evidence type="ECO:0000256" key="1">
    <source>
        <dbReference type="ARBA" id="ARBA00022500"/>
    </source>
</evidence>
<dbReference type="Proteomes" id="UP000721861">
    <property type="component" value="Unassembled WGS sequence"/>
</dbReference>
<dbReference type="PRINTS" id="PR00260">
    <property type="entry name" value="CHEMTRNSDUCR"/>
</dbReference>
<name>A0ABS5KGB1_9BACT</name>
<keyword evidence="4" id="KW-0472">Membrane</keyword>
<dbReference type="Pfam" id="PF00015">
    <property type="entry name" value="MCPsignal"/>
    <property type="match status" value="1"/>
</dbReference>
<dbReference type="SUPFAM" id="SSF58104">
    <property type="entry name" value="Methyl-accepting chemotaxis protein (MCP) signaling domain"/>
    <property type="match status" value="1"/>
</dbReference>
<feature type="domain" description="Methyl-accepting transducer" evidence="5">
    <location>
        <begin position="355"/>
        <end position="577"/>
    </location>
</feature>
<dbReference type="Gene3D" id="1.10.287.950">
    <property type="entry name" value="Methyl-accepting chemotaxis protein"/>
    <property type="match status" value="1"/>
</dbReference>
<sequence length="600" mass="67517">MQRGTMRFRFALLTTLLIITFSVIGLYTHYSLRSIQRNNLIENHIYELESFMLQMRRNEKDFLARAVSDPKFYITQENKYASSFEMNMQQALQLCNELSSNAFIVSNHMQKKVDSIAFHLSNYNDIFNQIINTTLTKGFKDYGLVGKMRQAIHEVESSLDMYDDKELMVFMLMGRRHEKDFLLRNDLKYKQKFEANISQFIETIEHSNYGAATRQQLTTLLNNYQATFLSVVNKQIELGIDEKSGLLGQLREEVHQVEPIIDQSKTLLLAALNRNTINNRWWVIAFITIGAALVLVFSIIILRSVRKMLGAEPYVVARIASQVARGDLAINQEIKDNATGVLGTFVVMVETLEQLLKNISEVVLQLNETSSALNSTSRTMASGAQLQASSFEEIATSMEEINANAQQNSLNSENTFKASNETSTELEKVKGKAGQSYETVKSISARVKIITEIANQTNILALNAAVEASRAGEQGKGFAVVAQEVKKLAERTREAASEIVAMAHDSLEISTLTTESLFKLIPNVKQNAGWIEEIALASNEQSNGVQQITNTLQHINHITQENALASEQMTNTVNQINEQSIKLKEVINRFNIADNHPLLN</sequence>
<gene>
    <name evidence="6" type="ORF">KEM09_20985</name>
</gene>
<protein>
    <recommendedName>
        <fullName evidence="5">Methyl-accepting transducer domain-containing protein</fullName>
    </recommendedName>
</protein>
<evidence type="ECO:0000256" key="2">
    <source>
        <dbReference type="ARBA" id="ARBA00029447"/>
    </source>
</evidence>
<dbReference type="SMART" id="SM00283">
    <property type="entry name" value="MA"/>
    <property type="match status" value="1"/>
</dbReference>
<dbReference type="RefSeq" id="WP_212231736.1">
    <property type="nucleotide sequence ID" value="NZ_JAGUCN010000039.1"/>
</dbReference>
<evidence type="ECO:0000256" key="3">
    <source>
        <dbReference type="PROSITE-ProRule" id="PRU00284"/>
    </source>
</evidence>
<evidence type="ECO:0000259" key="5">
    <source>
        <dbReference type="PROSITE" id="PS50111"/>
    </source>
</evidence>
<organism evidence="6 7">
    <name type="scientific">Carboxylicivirga mesophila</name>
    <dbReference type="NCBI Taxonomy" id="1166478"/>
    <lineage>
        <taxon>Bacteria</taxon>
        <taxon>Pseudomonadati</taxon>
        <taxon>Bacteroidota</taxon>
        <taxon>Bacteroidia</taxon>
        <taxon>Marinilabiliales</taxon>
        <taxon>Marinilabiliaceae</taxon>
        <taxon>Carboxylicivirga</taxon>
    </lineage>
</organism>
<dbReference type="PANTHER" id="PTHR43531">
    <property type="entry name" value="PROTEIN ICFG"/>
    <property type="match status" value="1"/>
</dbReference>
<proteinExistence type="inferred from homology"/>
<comment type="similarity">
    <text evidence="2">Belongs to the methyl-accepting chemotaxis (MCP) protein family.</text>
</comment>
<reference evidence="6 7" key="1">
    <citation type="journal article" date="2014" name="Int. J. Syst. Evol. Microbiol.">
        <title>Carboxylicivirga gen. nov. in the family Marinilabiliaceae with two novel species, Carboxylicivirga mesophila sp. nov. and Carboxylicivirga taeanensis sp. nov., and reclassification of Cytophaga fermentans as Saccharicrinis fermentans gen. nov., comb. nov.</title>
        <authorList>
            <person name="Yang S.H."/>
            <person name="Seo H.S."/>
            <person name="Woo J.H."/>
            <person name="Oh H.M."/>
            <person name="Jang H."/>
            <person name="Lee J.H."/>
            <person name="Kim S.J."/>
            <person name="Kwon K.K."/>
        </authorList>
    </citation>
    <scope>NUCLEOTIDE SEQUENCE [LARGE SCALE GENOMIC DNA]</scope>
    <source>
        <strain evidence="6 7">JCM 18290</strain>
    </source>
</reference>
<keyword evidence="1" id="KW-0145">Chemotaxis</keyword>
<keyword evidence="3" id="KW-0807">Transducer</keyword>
<dbReference type="InterPro" id="IPR032255">
    <property type="entry name" value="HBM"/>
</dbReference>
<dbReference type="PROSITE" id="PS50111">
    <property type="entry name" value="CHEMOTAXIS_TRANSDUC_2"/>
    <property type="match status" value="1"/>
</dbReference>
<dbReference type="InterPro" id="IPR004089">
    <property type="entry name" value="MCPsignal_dom"/>
</dbReference>
<dbReference type="EMBL" id="JAGUCN010000039">
    <property type="protein sequence ID" value="MBS2213897.1"/>
    <property type="molecule type" value="Genomic_DNA"/>
</dbReference>
<dbReference type="InterPro" id="IPR051310">
    <property type="entry name" value="MCP_chemotaxis"/>
</dbReference>
<accession>A0ABS5KGB1</accession>
<feature type="transmembrane region" description="Helical" evidence="4">
    <location>
        <begin position="281"/>
        <end position="302"/>
    </location>
</feature>
<keyword evidence="4" id="KW-0812">Transmembrane</keyword>
<dbReference type="InterPro" id="IPR004090">
    <property type="entry name" value="Chemotax_Me-accpt_rcpt"/>
</dbReference>
<comment type="caution">
    <text evidence="6">The sequence shown here is derived from an EMBL/GenBank/DDBJ whole genome shotgun (WGS) entry which is preliminary data.</text>
</comment>
<dbReference type="SMART" id="SM01358">
    <property type="entry name" value="HBM"/>
    <property type="match status" value="1"/>
</dbReference>
<keyword evidence="7" id="KW-1185">Reference proteome</keyword>
<dbReference type="PANTHER" id="PTHR43531:SF11">
    <property type="entry name" value="METHYL-ACCEPTING CHEMOTAXIS PROTEIN 3"/>
    <property type="match status" value="1"/>
</dbReference>
<keyword evidence="4" id="KW-1133">Transmembrane helix</keyword>